<evidence type="ECO:0000256" key="1">
    <source>
        <dbReference type="SAM" id="Phobius"/>
    </source>
</evidence>
<keyword evidence="1" id="KW-0472">Membrane</keyword>
<dbReference type="RefSeq" id="XP_045098538.1">
    <property type="nucleotide sequence ID" value="XM_045237111.1"/>
</dbReference>
<reference evidence="2 3" key="2">
    <citation type="journal article" date="2011" name="PLoS Genet.">
        <title>Caenorhabditis briggsae recombinant inbred line genotypes reveal inter-strain incompatibility and the evolution of recombination.</title>
        <authorList>
            <person name="Ross J.A."/>
            <person name="Koboldt D.C."/>
            <person name="Staisch J.E."/>
            <person name="Chamberlin H.M."/>
            <person name="Gupta B.P."/>
            <person name="Miller R.D."/>
            <person name="Baird S.E."/>
            <person name="Haag E.S."/>
        </authorList>
    </citation>
    <scope>NUCLEOTIDE SEQUENCE [LARGE SCALE GENOMIC DNA]</scope>
    <source>
        <strain evidence="2 3">AF16</strain>
    </source>
</reference>
<dbReference type="InterPro" id="IPR019423">
    <property type="entry name" value="7TM_GPCR_serpentine_rcpt_Srj"/>
</dbReference>
<dbReference type="EMBL" id="HE601320">
    <property type="protein sequence ID" value="CAR98971.1"/>
    <property type="molecule type" value="Genomic_DNA"/>
</dbReference>
<dbReference type="Pfam" id="PF10319">
    <property type="entry name" value="7TM_GPCR_Srj"/>
    <property type="match status" value="1"/>
</dbReference>
<evidence type="ECO:0000313" key="3">
    <source>
        <dbReference type="Proteomes" id="UP000008549"/>
    </source>
</evidence>
<feature type="transmembrane region" description="Helical" evidence="1">
    <location>
        <begin position="108"/>
        <end position="133"/>
    </location>
</feature>
<dbReference type="HOGENOM" id="CLU_036335_0_1_1"/>
<organism evidence="2 3">
    <name type="scientific">Caenorhabditis briggsae</name>
    <dbReference type="NCBI Taxonomy" id="6238"/>
    <lineage>
        <taxon>Eukaryota</taxon>
        <taxon>Metazoa</taxon>
        <taxon>Ecdysozoa</taxon>
        <taxon>Nematoda</taxon>
        <taxon>Chromadorea</taxon>
        <taxon>Rhabditida</taxon>
        <taxon>Rhabditina</taxon>
        <taxon>Rhabditomorpha</taxon>
        <taxon>Rhabditoidea</taxon>
        <taxon>Rhabditidae</taxon>
        <taxon>Peloderinae</taxon>
        <taxon>Caenorhabditis</taxon>
    </lineage>
</organism>
<gene>
    <name evidence="2 4" type="ORF">CBG27340</name>
    <name evidence="2" type="ORF">CBG_27340</name>
</gene>
<dbReference type="GeneID" id="68918794"/>
<feature type="transmembrane region" description="Helical" evidence="1">
    <location>
        <begin position="198"/>
        <end position="216"/>
    </location>
</feature>
<evidence type="ECO:0000313" key="2">
    <source>
        <dbReference type="EMBL" id="CAR98971.1"/>
    </source>
</evidence>
<protein>
    <submittedName>
        <fullName evidence="2">Protein CBG27340</fullName>
    </submittedName>
</protein>
<evidence type="ECO:0000313" key="4">
    <source>
        <dbReference type="WormBase" id="CBG27340"/>
    </source>
</evidence>
<keyword evidence="1" id="KW-0812">Transmembrane</keyword>
<keyword evidence="3" id="KW-1185">Reference proteome</keyword>
<dbReference type="InParanoid" id="B6IGE1"/>
<dbReference type="eggNOG" id="ENOG502TH3Z">
    <property type="taxonomic scope" value="Eukaryota"/>
</dbReference>
<dbReference type="CTD" id="68918794"/>
<keyword evidence="1" id="KW-1133">Transmembrane helix</keyword>
<sequence>MPALRLLRIYLRNLWNPQFSLYLLIFVIKKSPFRYRIFQSIRYHLICPIGSCTLNHMACVADITMLADTESRNYVRDSFEKVYGSLEGLNMKTLIFSEVSSRGVYRSWFGTLFVTVLASYSITLYFVLGYKIMASLNQGLDYRSDRTLQLQRRLFSALAIQTAISICVSFMPCIPVLYGSAIRIDFLSWVNRMSSVGVSFFPFLDSLAVTMCIPALRYRVFCRIRNVSPNLSNRVYSSSRI</sequence>
<dbReference type="AlphaFoldDB" id="B6IGE1"/>
<reference evidence="2 3" key="1">
    <citation type="journal article" date="2003" name="PLoS Biol.">
        <title>The genome sequence of Caenorhabditis briggsae: a platform for comparative genomics.</title>
        <authorList>
            <person name="Stein L.D."/>
            <person name="Bao Z."/>
            <person name="Blasiar D."/>
            <person name="Blumenthal T."/>
            <person name="Brent M.R."/>
            <person name="Chen N."/>
            <person name="Chinwalla A."/>
            <person name="Clarke L."/>
            <person name="Clee C."/>
            <person name="Coghlan A."/>
            <person name="Coulson A."/>
            <person name="D'Eustachio P."/>
            <person name="Fitch D.H."/>
            <person name="Fulton L.A."/>
            <person name="Fulton R.E."/>
            <person name="Griffiths-Jones S."/>
            <person name="Harris T.W."/>
            <person name="Hillier L.W."/>
            <person name="Kamath R."/>
            <person name="Kuwabara P.E."/>
            <person name="Mardis E.R."/>
            <person name="Marra M.A."/>
            <person name="Miner T.L."/>
            <person name="Minx P."/>
            <person name="Mullikin J.C."/>
            <person name="Plumb R.W."/>
            <person name="Rogers J."/>
            <person name="Schein J.E."/>
            <person name="Sohrmann M."/>
            <person name="Spieth J."/>
            <person name="Stajich J.E."/>
            <person name="Wei C."/>
            <person name="Willey D."/>
            <person name="Wilson R.K."/>
            <person name="Durbin R."/>
            <person name="Waterston R.H."/>
        </authorList>
    </citation>
    <scope>NUCLEOTIDE SEQUENCE [LARGE SCALE GENOMIC DNA]</scope>
    <source>
        <strain evidence="2 3">AF16</strain>
    </source>
</reference>
<name>B6IGE1_CAEBR</name>
<dbReference type="KEGG" id="cbr:CBG_27340"/>
<dbReference type="PANTHER" id="PTHR45907:SF9">
    <property type="entry name" value="SERPENTINE RECEPTOR, CLASS J"/>
    <property type="match status" value="1"/>
</dbReference>
<feature type="transmembrane region" description="Helical" evidence="1">
    <location>
        <begin position="154"/>
        <end position="178"/>
    </location>
</feature>
<dbReference type="PANTHER" id="PTHR45907">
    <property type="entry name" value="SERPENTINE RECEPTOR, CLASS J"/>
    <property type="match status" value="1"/>
</dbReference>
<dbReference type="WormBase" id="CBG27340">
    <property type="protein sequence ID" value="CBP27734"/>
    <property type="gene ID" value="WBGene00088754"/>
</dbReference>
<dbReference type="Proteomes" id="UP000008549">
    <property type="component" value="Unassembled WGS sequence"/>
</dbReference>
<proteinExistence type="predicted"/>
<accession>B6IGE1</accession>